<keyword evidence="4" id="KW-1185">Reference proteome</keyword>
<dbReference type="Gene3D" id="3.60.21.10">
    <property type="match status" value="1"/>
</dbReference>
<dbReference type="EMBL" id="JQBX01000004">
    <property type="protein sequence ID" value="KRN94594.1"/>
    <property type="molecule type" value="Genomic_DNA"/>
</dbReference>
<gene>
    <name evidence="3" type="ORF">IV81_GL001231</name>
</gene>
<evidence type="ECO:0000256" key="1">
    <source>
        <dbReference type="SAM" id="Coils"/>
    </source>
</evidence>
<dbReference type="PATRIC" id="fig|331679.3.peg.1257"/>
<dbReference type="InterPro" id="IPR004843">
    <property type="entry name" value="Calcineurin-like_PHP"/>
</dbReference>
<dbReference type="AlphaFoldDB" id="A0A0R2KYU8"/>
<sequence length="616" mass="68696">MTDAMITLDTYKQQHGVSEAFNLQELFNGRVGDEQVPLVVKFLERGKAQQFEDGLVPFMSGFVGNLDDSGKVTAETGEPVSYTGSRDEVVGLGMVKMNLPGTMFPQEGYFYGFLGLETPDHSKRVSTFSVWFHVYNGNPDMFVNREPFRTELQKLLDEAEVKSKSTFDDIQKQWEILQDTIQKMINSGNTDLDTYLSRLKLAEERLDQYEKDLAAGKGVSQAALDSALADLRISIKDGLAELTKTVPIDNALIIGGPISADEKNVLDRLRSTVDTTKFNLLFINDSHYGMQSDIPNYGPRYGINHLNTALYLDDLVNVVVAGGDNIDGHLLSTNGLLNDEKGYALDLLFGSPNHADKFALRGNHDDGSLRLRWFREGSQYAPATFPETISEAQFKADYVTGGLLFNEHRQGDSAYFYKDYPDFKVRVIGLNSNDVPEDVKASDGGIKYPGLNYMGYRQTQLDWLANIALQNVPEEYVTIIVAHVPATPTALDDDLSDPTLSHYTNQKQVNQIINDFKNGQTSVITNNVKDWEIKVKTNFVTQGKRDMAAWIHGHLHYEESTTSNGFNDISCVSSIPVTGFNKGSKNGGWSLFTLDPDNRKLKVTGYGMATNRSFDY</sequence>
<dbReference type="Pfam" id="PF00149">
    <property type="entry name" value="Metallophos"/>
    <property type="match status" value="1"/>
</dbReference>
<accession>A0A0R2KYU8</accession>
<evidence type="ECO:0000259" key="2">
    <source>
        <dbReference type="Pfam" id="PF00149"/>
    </source>
</evidence>
<protein>
    <submittedName>
        <fullName evidence="3">Phosphodiesterase</fullName>
    </submittedName>
</protein>
<evidence type="ECO:0000313" key="3">
    <source>
        <dbReference type="EMBL" id="KRN94594.1"/>
    </source>
</evidence>
<reference evidence="3 4" key="1">
    <citation type="journal article" date="2015" name="Genome Announc.">
        <title>Expanding the biotechnology potential of lactobacilli through comparative genomics of 213 strains and associated genera.</title>
        <authorList>
            <person name="Sun Z."/>
            <person name="Harris H.M."/>
            <person name="McCann A."/>
            <person name="Guo C."/>
            <person name="Argimon S."/>
            <person name="Zhang W."/>
            <person name="Yang X."/>
            <person name="Jeffery I.B."/>
            <person name="Cooney J.C."/>
            <person name="Kagawa T.F."/>
            <person name="Liu W."/>
            <person name="Song Y."/>
            <person name="Salvetti E."/>
            <person name="Wrobel A."/>
            <person name="Rasinkangas P."/>
            <person name="Parkhill J."/>
            <person name="Rea M.C."/>
            <person name="O'Sullivan O."/>
            <person name="Ritari J."/>
            <person name="Douillard F.P."/>
            <person name="Paul Ross R."/>
            <person name="Yang R."/>
            <person name="Briner A.E."/>
            <person name="Felis G.E."/>
            <person name="de Vos W.M."/>
            <person name="Barrangou R."/>
            <person name="Klaenhammer T.R."/>
            <person name="Caufield P.W."/>
            <person name="Cui Y."/>
            <person name="Zhang H."/>
            <person name="O'Toole P.W."/>
        </authorList>
    </citation>
    <scope>NUCLEOTIDE SEQUENCE [LARGE SCALE GENOMIC DNA]</scope>
    <source>
        <strain evidence="3 4">DSM 18001</strain>
    </source>
</reference>
<proteinExistence type="predicted"/>
<comment type="caution">
    <text evidence="3">The sequence shown here is derived from an EMBL/GenBank/DDBJ whole genome shotgun (WGS) entry which is preliminary data.</text>
</comment>
<dbReference type="STRING" id="331679.IV81_GL001231"/>
<dbReference type="InterPro" id="IPR029052">
    <property type="entry name" value="Metallo-depent_PP-like"/>
</dbReference>
<dbReference type="RefSeq" id="WP_057801939.1">
    <property type="nucleotide sequence ID" value="NZ_JQBX01000004.1"/>
</dbReference>
<dbReference type="SUPFAM" id="SSF56300">
    <property type="entry name" value="Metallo-dependent phosphatases"/>
    <property type="match status" value="1"/>
</dbReference>
<feature type="coiled-coil region" evidence="1">
    <location>
        <begin position="192"/>
        <end position="219"/>
    </location>
</feature>
<organism evidence="3 4">
    <name type="scientific">Pediococcus stilesii</name>
    <dbReference type="NCBI Taxonomy" id="331679"/>
    <lineage>
        <taxon>Bacteria</taxon>
        <taxon>Bacillati</taxon>
        <taxon>Bacillota</taxon>
        <taxon>Bacilli</taxon>
        <taxon>Lactobacillales</taxon>
        <taxon>Lactobacillaceae</taxon>
        <taxon>Pediococcus</taxon>
    </lineage>
</organism>
<keyword evidence="1" id="KW-0175">Coiled coil</keyword>
<dbReference type="Proteomes" id="UP000051859">
    <property type="component" value="Unassembled WGS sequence"/>
</dbReference>
<feature type="domain" description="Calcineurin-like phosphoesterase" evidence="2">
    <location>
        <begin position="279"/>
        <end position="538"/>
    </location>
</feature>
<name>A0A0R2KYU8_9LACO</name>
<dbReference type="GO" id="GO:0016787">
    <property type="term" value="F:hydrolase activity"/>
    <property type="evidence" value="ECO:0007669"/>
    <property type="project" value="InterPro"/>
</dbReference>
<evidence type="ECO:0000313" key="4">
    <source>
        <dbReference type="Proteomes" id="UP000051859"/>
    </source>
</evidence>